<organism evidence="1">
    <name type="scientific">Salix viminalis</name>
    <name type="common">Common osier</name>
    <name type="synonym">Basket willow</name>
    <dbReference type="NCBI Taxonomy" id="40686"/>
    <lineage>
        <taxon>Eukaryota</taxon>
        <taxon>Viridiplantae</taxon>
        <taxon>Streptophyta</taxon>
        <taxon>Embryophyta</taxon>
        <taxon>Tracheophyta</taxon>
        <taxon>Spermatophyta</taxon>
        <taxon>Magnoliopsida</taxon>
        <taxon>eudicotyledons</taxon>
        <taxon>Gunneridae</taxon>
        <taxon>Pentapetalae</taxon>
        <taxon>rosids</taxon>
        <taxon>fabids</taxon>
        <taxon>Malpighiales</taxon>
        <taxon>Salicaceae</taxon>
        <taxon>Saliceae</taxon>
        <taxon>Salix</taxon>
    </lineage>
</organism>
<sequence>MRQGGIGFIKNRSGEWLSLFRLAGKNGLFDVKVMRLGHAGIFNGGDGAAKKSNQKSNPGKRGLQAETGVLIRESLQATFCNIKIFLLKKPQTCKNVDVKEL</sequence>
<accession>A0A6N2KIB5</accession>
<evidence type="ECO:0000313" key="1">
    <source>
        <dbReference type="EMBL" id="VFU24783.1"/>
    </source>
</evidence>
<proteinExistence type="predicted"/>
<name>A0A6N2KIB5_SALVM</name>
<dbReference type="EMBL" id="CAADRP010000202">
    <property type="protein sequence ID" value="VFU24783.1"/>
    <property type="molecule type" value="Genomic_DNA"/>
</dbReference>
<dbReference type="AlphaFoldDB" id="A0A6N2KIB5"/>
<reference evidence="1" key="1">
    <citation type="submission" date="2019-03" db="EMBL/GenBank/DDBJ databases">
        <authorList>
            <person name="Mank J."/>
            <person name="Almeida P."/>
        </authorList>
    </citation>
    <scope>NUCLEOTIDE SEQUENCE</scope>
    <source>
        <strain evidence="1">78183</strain>
    </source>
</reference>
<gene>
    <name evidence="1" type="ORF">SVIM_LOCUS50068</name>
</gene>
<protein>
    <submittedName>
        <fullName evidence="1">Uncharacterized protein</fullName>
    </submittedName>
</protein>